<evidence type="ECO:0000256" key="1">
    <source>
        <dbReference type="ARBA" id="ARBA00004651"/>
    </source>
</evidence>
<dbReference type="AlphaFoldDB" id="A0A1Z5IRF6"/>
<keyword evidence="7 8" id="KW-0472">Membrane</keyword>
<dbReference type="PROSITE" id="PS50928">
    <property type="entry name" value="ABC_TM1"/>
    <property type="match status" value="1"/>
</dbReference>
<dbReference type="Pfam" id="PF00528">
    <property type="entry name" value="BPD_transp_1"/>
    <property type="match status" value="1"/>
</dbReference>
<keyword evidence="4 8" id="KW-0812">Transmembrane</keyword>
<proteinExistence type="inferred from homology"/>
<dbReference type="Proteomes" id="UP000198430">
    <property type="component" value="Unassembled WGS sequence"/>
</dbReference>
<dbReference type="PANTHER" id="PTHR30614">
    <property type="entry name" value="MEMBRANE COMPONENT OF AMINO ACID ABC TRANSPORTER"/>
    <property type="match status" value="1"/>
</dbReference>
<dbReference type="GO" id="GO:0006865">
    <property type="term" value="P:amino acid transport"/>
    <property type="evidence" value="ECO:0007669"/>
    <property type="project" value="UniProtKB-KW"/>
</dbReference>
<accession>A0A1Z5IRF6</accession>
<keyword evidence="3" id="KW-1003">Cell membrane</keyword>
<evidence type="ECO:0000313" key="11">
    <source>
        <dbReference type="Proteomes" id="UP000198430"/>
    </source>
</evidence>
<dbReference type="RefSeq" id="WP_089089296.1">
    <property type="nucleotide sequence ID" value="NZ_BCMH01000016.1"/>
</dbReference>
<evidence type="ECO:0000256" key="5">
    <source>
        <dbReference type="ARBA" id="ARBA00022970"/>
    </source>
</evidence>
<sequence>MLHYVSEILPSLLSGAWMTINIFFWTLIASIPLGILGSLGLTSKIAPLRWILKFYVWLMRGTPLLLQLIFVFYGLPIVGIIFQRYDAALFAFILNYTAYFAEIFRGGFQAIDPGQFESARVLRLTRGQTLRKIVIPQVVKIVVPSIGNETINLIKDSSLVYVIGLGDLLRAGNVATARDVTLLPLVLVGIIYLLMTAVATFVLRKVEQHYRAWR</sequence>
<dbReference type="NCBIfam" id="TIGR01726">
    <property type="entry name" value="HEQRo_perm_3TM"/>
    <property type="match status" value="1"/>
</dbReference>
<dbReference type="GO" id="GO:0043190">
    <property type="term" value="C:ATP-binding cassette (ABC) transporter complex"/>
    <property type="evidence" value="ECO:0007669"/>
    <property type="project" value="InterPro"/>
</dbReference>
<dbReference type="CDD" id="cd06261">
    <property type="entry name" value="TM_PBP2"/>
    <property type="match status" value="1"/>
</dbReference>
<comment type="subcellular location">
    <subcellularLocation>
        <location evidence="1 8">Cell membrane</location>
        <topology evidence="1 8">Multi-pass membrane protein</topology>
    </subcellularLocation>
</comment>
<dbReference type="InterPro" id="IPR000515">
    <property type="entry name" value="MetI-like"/>
</dbReference>
<dbReference type="Gene3D" id="1.10.3720.10">
    <property type="entry name" value="MetI-like"/>
    <property type="match status" value="1"/>
</dbReference>
<dbReference type="PANTHER" id="PTHR30614:SF0">
    <property type="entry name" value="L-CYSTINE TRANSPORT SYSTEM PERMEASE PROTEIN TCYL"/>
    <property type="match status" value="1"/>
</dbReference>
<evidence type="ECO:0000256" key="7">
    <source>
        <dbReference type="ARBA" id="ARBA00023136"/>
    </source>
</evidence>
<keyword evidence="6 8" id="KW-1133">Transmembrane helix</keyword>
<evidence type="ECO:0000256" key="8">
    <source>
        <dbReference type="RuleBase" id="RU363032"/>
    </source>
</evidence>
<keyword evidence="5" id="KW-0029">Amino-acid transport</keyword>
<keyword evidence="2 8" id="KW-0813">Transport</keyword>
<keyword evidence="11" id="KW-1185">Reference proteome</keyword>
<feature type="transmembrane region" description="Helical" evidence="8">
    <location>
        <begin position="182"/>
        <end position="203"/>
    </location>
</feature>
<name>A0A1Z5IRF6_9LACO</name>
<evidence type="ECO:0000259" key="9">
    <source>
        <dbReference type="PROSITE" id="PS50928"/>
    </source>
</evidence>
<dbReference type="InterPro" id="IPR010065">
    <property type="entry name" value="AA_ABC_transptr_permease_3TM"/>
</dbReference>
<feature type="transmembrane region" description="Helical" evidence="8">
    <location>
        <begin position="64"/>
        <end position="82"/>
    </location>
</feature>
<protein>
    <submittedName>
        <fullName evidence="10">Amino acid ABC transporter permease protein</fullName>
    </submittedName>
</protein>
<dbReference type="FunFam" id="1.10.3720.10:FF:000006">
    <property type="entry name" value="Glutamate/aspartate ABC transporter, permease protein GltK"/>
    <property type="match status" value="1"/>
</dbReference>
<reference evidence="10 11" key="1">
    <citation type="submission" date="2015-11" db="EMBL/GenBank/DDBJ databases">
        <title>Draft genome sequences of new species of the genus Lactobacillus isolated from orchardgrass silage.</title>
        <authorList>
            <person name="Tohno M."/>
            <person name="Tanizawa Y."/>
            <person name="Arita M."/>
        </authorList>
    </citation>
    <scope>NUCLEOTIDE SEQUENCE [LARGE SCALE GENOMIC DNA]</scope>
    <source>
        <strain evidence="10 11">IWT140</strain>
    </source>
</reference>
<comment type="caution">
    <text evidence="10">The sequence shown here is derived from an EMBL/GenBank/DDBJ whole genome shotgun (WGS) entry which is preliminary data.</text>
</comment>
<gene>
    <name evidence="10" type="ORF">IWT140_01983</name>
</gene>
<dbReference type="InterPro" id="IPR043429">
    <property type="entry name" value="ArtM/GltK/GlnP/TcyL/YhdX-like"/>
</dbReference>
<feature type="domain" description="ABC transmembrane type-1" evidence="9">
    <location>
        <begin position="16"/>
        <end position="203"/>
    </location>
</feature>
<evidence type="ECO:0000256" key="6">
    <source>
        <dbReference type="ARBA" id="ARBA00022989"/>
    </source>
</evidence>
<dbReference type="InterPro" id="IPR035906">
    <property type="entry name" value="MetI-like_sf"/>
</dbReference>
<evidence type="ECO:0000256" key="2">
    <source>
        <dbReference type="ARBA" id="ARBA00022448"/>
    </source>
</evidence>
<feature type="transmembrane region" description="Helical" evidence="8">
    <location>
        <begin position="20"/>
        <end position="43"/>
    </location>
</feature>
<evidence type="ECO:0000313" key="10">
    <source>
        <dbReference type="EMBL" id="GAX04345.1"/>
    </source>
</evidence>
<evidence type="ECO:0000256" key="3">
    <source>
        <dbReference type="ARBA" id="ARBA00022475"/>
    </source>
</evidence>
<organism evidence="10 11">
    <name type="scientific">Secundilactobacillus pentosiphilus</name>
    <dbReference type="NCBI Taxonomy" id="1714682"/>
    <lineage>
        <taxon>Bacteria</taxon>
        <taxon>Bacillati</taxon>
        <taxon>Bacillota</taxon>
        <taxon>Bacilli</taxon>
        <taxon>Lactobacillales</taxon>
        <taxon>Lactobacillaceae</taxon>
        <taxon>Secundilactobacillus</taxon>
    </lineage>
</organism>
<evidence type="ECO:0000256" key="4">
    <source>
        <dbReference type="ARBA" id="ARBA00022692"/>
    </source>
</evidence>
<dbReference type="SUPFAM" id="SSF161098">
    <property type="entry name" value="MetI-like"/>
    <property type="match status" value="1"/>
</dbReference>
<dbReference type="EMBL" id="BCMH01000016">
    <property type="protein sequence ID" value="GAX04345.1"/>
    <property type="molecule type" value="Genomic_DNA"/>
</dbReference>
<dbReference type="GO" id="GO:0022857">
    <property type="term" value="F:transmembrane transporter activity"/>
    <property type="evidence" value="ECO:0007669"/>
    <property type="project" value="InterPro"/>
</dbReference>
<comment type="similarity">
    <text evidence="8">Belongs to the binding-protein-dependent transport system permease family.</text>
</comment>